<dbReference type="AlphaFoldDB" id="A0A3D8PC57"/>
<dbReference type="PROSITE" id="PS50817">
    <property type="entry name" value="INTEIN_N_TER"/>
    <property type="match status" value="1"/>
</dbReference>
<dbReference type="SUPFAM" id="SSF51294">
    <property type="entry name" value="Hedgehog/intein (Hint) domain"/>
    <property type="match status" value="1"/>
</dbReference>
<keyword evidence="3" id="KW-1185">Reference proteome</keyword>
<dbReference type="SMART" id="SM00306">
    <property type="entry name" value="HintN"/>
    <property type="match status" value="1"/>
</dbReference>
<dbReference type="EMBL" id="QFCQ01000027">
    <property type="protein sequence ID" value="RDW13653.1"/>
    <property type="molecule type" value="Genomic_DNA"/>
</dbReference>
<dbReference type="Pfam" id="PF13403">
    <property type="entry name" value="Hint_2"/>
    <property type="match status" value="1"/>
</dbReference>
<dbReference type="InterPro" id="IPR003587">
    <property type="entry name" value="Hint_dom_N"/>
</dbReference>
<feature type="domain" description="Hint" evidence="1">
    <location>
        <begin position="235"/>
        <end position="338"/>
    </location>
</feature>
<dbReference type="Gene3D" id="2.170.16.10">
    <property type="entry name" value="Hedgehog/Intein (Hint) domain"/>
    <property type="match status" value="1"/>
</dbReference>
<sequence length="442" mass="48783">MAWSTLDVRKLSGYWYGETPERIIPTFIIDLIDSSRNWGRLLLDVMKEAKLATHTLGFISLSDFSATNNVAPNNNNGLTVGGSEWGGMPPAGTTISFDYEAIGSLNVESDYGHFTDDPWNPDWTGAEWPRHKQENTDEITIGDTTHAAGTLQLENEYEVILTGDDGNDYVLVAISAVTVNPDHAGDWDYRTGTEHGVIGFTFQGPWPPEGTELTFVRNVDGEQIDWDNFVPEEEIPCFAGGTLILTDRGEVAIDDLRVGDLVMTRDNGLRPLRWIGSHKLGAPVLMLKPKLRPIRIRAGALGENTPATDLVVSPQHRVLVRSSIARRMFGAAEILVAAKQLLQIDGIDVAEDLAEVEYFHMLFDRHEVVISNGAQTESLYTGHMALQSVGKAAREEILALFPELLKADYRPEPARTLVSGRQGRRLAVRHAQNQKPLIPAAP</sequence>
<evidence type="ECO:0000259" key="1">
    <source>
        <dbReference type="SMART" id="SM00306"/>
    </source>
</evidence>
<comment type="caution">
    <text evidence="2">The sequence shown here is derived from an EMBL/GenBank/DDBJ whole genome shotgun (WGS) entry which is preliminary data.</text>
</comment>
<gene>
    <name evidence="2" type="ORF">DIE28_06960</name>
</gene>
<dbReference type="InterPro" id="IPR028992">
    <property type="entry name" value="Hedgehog/Intein_dom"/>
</dbReference>
<dbReference type="GO" id="GO:0016539">
    <property type="term" value="P:intein-mediated protein splicing"/>
    <property type="evidence" value="ECO:0007669"/>
    <property type="project" value="InterPro"/>
</dbReference>
<protein>
    <submittedName>
        <fullName evidence="2">Hemolysin-type calcium-binding region</fullName>
    </submittedName>
</protein>
<name>A0A3D8PC57_9RHOB</name>
<dbReference type="InterPro" id="IPR006141">
    <property type="entry name" value="Intein_N"/>
</dbReference>
<accession>A0A3D8PC57</accession>
<proteinExistence type="predicted"/>
<evidence type="ECO:0000313" key="2">
    <source>
        <dbReference type="EMBL" id="RDW13653.1"/>
    </source>
</evidence>
<dbReference type="InterPro" id="IPR036844">
    <property type="entry name" value="Hint_dom_sf"/>
</dbReference>
<dbReference type="RefSeq" id="WP_115755340.1">
    <property type="nucleotide sequence ID" value="NZ_QFCQ01000027.1"/>
</dbReference>
<organism evidence="2 3">
    <name type="scientific">Paracoccus thiocyanatus</name>
    <dbReference type="NCBI Taxonomy" id="34006"/>
    <lineage>
        <taxon>Bacteria</taxon>
        <taxon>Pseudomonadati</taxon>
        <taxon>Pseudomonadota</taxon>
        <taxon>Alphaproteobacteria</taxon>
        <taxon>Rhodobacterales</taxon>
        <taxon>Paracoccaceae</taxon>
        <taxon>Paracoccus</taxon>
    </lineage>
</organism>
<evidence type="ECO:0000313" key="3">
    <source>
        <dbReference type="Proteomes" id="UP000256679"/>
    </source>
</evidence>
<dbReference type="CDD" id="cd00081">
    <property type="entry name" value="Hint"/>
    <property type="match status" value="1"/>
</dbReference>
<dbReference type="Proteomes" id="UP000256679">
    <property type="component" value="Unassembled WGS sequence"/>
</dbReference>
<reference evidence="2 3" key="1">
    <citation type="submission" date="2018-05" db="EMBL/GenBank/DDBJ databases">
        <title>Whole genome sequencing of Paracoccus thiocyanatus SST.</title>
        <authorList>
            <person name="Ghosh W."/>
            <person name="Rameez M.J."/>
            <person name="Roy C."/>
        </authorList>
    </citation>
    <scope>NUCLEOTIDE SEQUENCE [LARGE SCALE GENOMIC DNA]</scope>
    <source>
        <strain evidence="2 3">SST</strain>
    </source>
</reference>